<organism evidence="5 6">
    <name type="scientific">Candidatus Bacteroides intestinavium</name>
    <dbReference type="NCBI Taxonomy" id="2838469"/>
    <lineage>
        <taxon>Bacteria</taxon>
        <taxon>Pseudomonadati</taxon>
        <taxon>Bacteroidota</taxon>
        <taxon>Bacteroidia</taxon>
        <taxon>Bacteroidales</taxon>
        <taxon>Bacteroidaceae</taxon>
        <taxon>Bacteroides</taxon>
    </lineage>
</organism>
<name>A0A9D2HNY3_9BACE</name>
<dbReference type="SMART" id="SM00342">
    <property type="entry name" value="HTH_ARAC"/>
    <property type="match status" value="1"/>
</dbReference>
<dbReference type="PROSITE" id="PS01124">
    <property type="entry name" value="HTH_ARAC_FAMILY_2"/>
    <property type="match status" value="1"/>
</dbReference>
<dbReference type="GO" id="GO:0003700">
    <property type="term" value="F:DNA-binding transcription factor activity"/>
    <property type="evidence" value="ECO:0007669"/>
    <property type="project" value="InterPro"/>
</dbReference>
<evidence type="ECO:0000259" key="4">
    <source>
        <dbReference type="PROSITE" id="PS01124"/>
    </source>
</evidence>
<keyword evidence="1" id="KW-0805">Transcription regulation</keyword>
<accession>A0A9D2HNY3</accession>
<evidence type="ECO:0000256" key="1">
    <source>
        <dbReference type="ARBA" id="ARBA00023015"/>
    </source>
</evidence>
<dbReference type="AlphaFoldDB" id="A0A9D2HNY3"/>
<reference evidence="5" key="1">
    <citation type="journal article" date="2021" name="PeerJ">
        <title>Extensive microbial diversity within the chicken gut microbiome revealed by metagenomics and culture.</title>
        <authorList>
            <person name="Gilroy R."/>
            <person name="Ravi A."/>
            <person name="Getino M."/>
            <person name="Pursley I."/>
            <person name="Horton D.L."/>
            <person name="Alikhan N.F."/>
            <person name="Baker D."/>
            <person name="Gharbi K."/>
            <person name="Hall N."/>
            <person name="Watson M."/>
            <person name="Adriaenssens E.M."/>
            <person name="Foster-Nyarko E."/>
            <person name="Jarju S."/>
            <person name="Secka A."/>
            <person name="Antonio M."/>
            <person name="Oren A."/>
            <person name="Chaudhuri R.R."/>
            <person name="La Ragione R."/>
            <person name="Hildebrand F."/>
            <person name="Pallen M.J."/>
        </authorList>
    </citation>
    <scope>NUCLEOTIDE SEQUENCE</scope>
    <source>
        <strain evidence="5">ChiHecec1B25-7008</strain>
    </source>
</reference>
<dbReference type="GO" id="GO:0043565">
    <property type="term" value="F:sequence-specific DNA binding"/>
    <property type="evidence" value="ECO:0007669"/>
    <property type="project" value="InterPro"/>
</dbReference>
<gene>
    <name evidence="5" type="ORF">H9785_00015</name>
</gene>
<dbReference type="InterPro" id="IPR018060">
    <property type="entry name" value="HTH_AraC"/>
</dbReference>
<evidence type="ECO:0000256" key="2">
    <source>
        <dbReference type="ARBA" id="ARBA00023125"/>
    </source>
</evidence>
<dbReference type="Proteomes" id="UP000823860">
    <property type="component" value="Unassembled WGS sequence"/>
</dbReference>
<protein>
    <submittedName>
        <fullName evidence="5">Helix-turn-helix domain-containing protein</fullName>
    </submittedName>
</protein>
<reference evidence="5" key="2">
    <citation type="submission" date="2021-04" db="EMBL/GenBank/DDBJ databases">
        <authorList>
            <person name="Gilroy R."/>
        </authorList>
    </citation>
    <scope>NUCLEOTIDE SEQUENCE</scope>
    <source>
        <strain evidence="5">ChiHecec1B25-7008</strain>
    </source>
</reference>
<keyword evidence="2" id="KW-0238">DNA-binding</keyword>
<proteinExistence type="predicted"/>
<dbReference type="InterPro" id="IPR009057">
    <property type="entry name" value="Homeodomain-like_sf"/>
</dbReference>
<dbReference type="SUPFAM" id="SSF46689">
    <property type="entry name" value="Homeodomain-like"/>
    <property type="match status" value="1"/>
</dbReference>
<sequence>MENVKLLSLSERIKSARPDALCFEDNFFLFDVHHPAVPDRPFKMDTYGFFLCLEGSTQGTIDLMPYELRAGMMAVNVPGQLITRTCVSEDFRGISHVMTQRFIDSLGLPYNFSLAIGIRENPILTLKPGELNAIRNYCDMTRSLLEKKRPYQAETLRHLTCAYAYGLGTYLYSMAESRRLSNDELLMQRFLAEVRTHYKQERRVVYYAERLHITTGYLATLVHRVSGKSPSDWINDFVVMEAKVLLKSSALTVQQITHELNFPSQSFFGKYFKRLTGLSPKEYREGKMSR</sequence>
<keyword evidence="3" id="KW-0804">Transcription</keyword>
<dbReference type="Gene3D" id="1.10.10.60">
    <property type="entry name" value="Homeodomain-like"/>
    <property type="match status" value="1"/>
</dbReference>
<dbReference type="PANTHER" id="PTHR43280:SF32">
    <property type="entry name" value="TRANSCRIPTIONAL REGULATORY PROTEIN"/>
    <property type="match status" value="1"/>
</dbReference>
<feature type="domain" description="HTH araC/xylS-type" evidence="4">
    <location>
        <begin position="188"/>
        <end position="286"/>
    </location>
</feature>
<dbReference type="Pfam" id="PF12833">
    <property type="entry name" value="HTH_18"/>
    <property type="match status" value="1"/>
</dbReference>
<dbReference type="EMBL" id="DWZE01000001">
    <property type="protein sequence ID" value="HJA82350.1"/>
    <property type="molecule type" value="Genomic_DNA"/>
</dbReference>
<evidence type="ECO:0000313" key="5">
    <source>
        <dbReference type="EMBL" id="HJA82350.1"/>
    </source>
</evidence>
<evidence type="ECO:0000256" key="3">
    <source>
        <dbReference type="ARBA" id="ARBA00023163"/>
    </source>
</evidence>
<comment type="caution">
    <text evidence="5">The sequence shown here is derived from an EMBL/GenBank/DDBJ whole genome shotgun (WGS) entry which is preliminary data.</text>
</comment>
<evidence type="ECO:0000313" key="6">
    <source>
        <dbReference type="Proteomes" id="UP000823860"/>
    </source>
</evidence>
<dbReference type="PANTHER" id="PTHR43280">
    <property type="entry name" value="ARAC-FAMILY TRANSCRIPTIONAL REGULATOR"/>
    <property type="match status" value="1"/>
</dbReference>